<dbReference type="Proteomes" id="UP001465976">
    <property type="component" value="Unassembled WGS sequence"/>
</dbReference>
<reference evidence="2 3" key="1">
    <citation type="submission" date="2024-02" db="EMBL/GenBank/DDBJ databases">
        <title>A draft genome for the cacao thread blight pathogen Marasmius crinis-equi.</title>
        <authorList>
            <person name="Cohen S.P."/>
            <person name="Baruah I.K."/>
            <person name="Amoako-Attah I."/>
            <person name="Bukari Y."/>
            <person name="Meinhardt L.W."/>
            <person name="Bailey B.A."/>
        </authorList>
    </citation>
    <scope>NUCLEOTIDE SEQUENCE [LARGE SCALE GENOMIC DNA]</scope>
    <source>
        <strain evidence="2 3">GH-76</strain>
    </source>
</reference>
<accession>A0ABR3FX23</accession>
<feature type="region of interest" description="Disordered" evidence="1">
    <location>
        <begin position="19"/>
        <end position="134"/>
    </location>
</feature>
<comment type="caution">
    <text evidence="2">The sequence shown here is derived from an EMBL/GenBank/DDBJ whole genome shotgun (WGS) entry which is preliminary data.</text>
</comment>
<evidence type="ECO:0000313" key="3">
    <source>
        <dbReference type="Proteomes" id="UP001465976"/>
    </source>
</evidence>
<organism evidence="2 3">
    <name type="scientific">Marasmius crinis-equi</name>
    <dbReference type="NCBI Taxonomy" id="585013"/>
    <lineage>
        <taxon>Eukaryota</taxon>
        <taxon>Fungi</taxon>
        <taxon>Dikarya</taxon>
        <taxon>Basidiomycota</taxon>
        <taxon>Agaricomycotina</taxon>
        <taxon>Agaricomycetes</taxon>
        <taxon>Agaricomycetidae</taxon>
        <taxon>Agaricales</taxon>
        <taxon>Marasmiineae</taxon>
        <taxon>Marasmiaceae</taxon>
        <taxon>Marasmius</taxon>
    </lineage>
</organism>
<feature type="compositionally biased region" description="Low complexity" evidence="1">
    <location>
        <begin position="73"/>
        <end position="97"/>
    </location>
</feature>
<gene>
    <name evidence="2" type="ORF">V5O48_001926</name>
</gene>
<protein>
    <submittedName>
        <fullName evidence="2">Uncharacterized protein</fullName>
    </submittedName>
</protein>
<evidence type="ECO:0000256" key="1">
    <source>
        <dbReference type="SAM" id="MobiDB-lite"/>
    </source>
</evidence>
<feature type="compositionally biased region" description="Low complexity" evidence="1">
    <location>
        <begin position="26"/>
        <end position="40"/>
    </location>
</feature>
<keyword evidence="3" id="KW-1185">Reference proteome</keyword>
<dbReference type="EMBL" id="JBAHYK010000040">
    <property type="protein sequence ID" value="KAL0580067.1"/>
    <property type="molecule type" value="Genomic_DNA"/>
</dbReference>
<sequence length="259" mass="29188">MTLQILPAPSVNAIAFDSSKKQVFARSPSTRPRTPQSSKTVEQEAGVPDSAGAKQRASKRYTARRMLTALEEPLPSRSSTPQTRSRRSTPSASTLSAERQNSTRRYATRSTVVSIADDTNTAPQRTIPPSAFKSPSKRQALFTLRRKLSVESIPLNRIPSFMDHFLNYQSPSVDYDSEEIMLELAYRIKLNKLHYILGPIPSSRHIPRSEARCIQFLWDERDLWASMSADDGFDIDMDSTTQTRLPDSFERSTSSWTDV</sequence>
<evidence type="ECO:0000313" key="2">
    <source>
        <dbReference type="EMBL" id="KAL0580067.1"/>
    </source>
</evidence>
<name>A0ABR3FX23_9AGAR</name>
<proteinExistence type="predicted"/>
<feature type="compositionally biased region" description="Polar residues" evidence="1">
    <location>
        <begin position="98"/>
        <end position="124"/>
    </location>
</feature>